<evidence type="ECO:0000313" key="1">
    <source>
        <dbReference type="EMBL" id="MEA5124346.1"/>
    </source>
</evidence>
<name>A0ABU5PXK9_9XANT</name>
<dbReference type="InterPro" id="IPR010260">
    <property type="entry name" value="AlpA"/>
</dbReference>
<dbReference type="EMBL" id="JAYFSO010000012">
    <property type="protein sequence ID" value="MEA5124346.1"/>
    <property type="molecule type" value="Genomic_DNA"/>
</dbReference>
<gene>
    <name evidence="1" type="ORF">VB146_10835</name>
</gene>
<dbReference type="Pfam" id="PF05930">
    <property type="entry name" value="Phage_AlpA"/>
    <property type="match status" value="1"/>
</dbReference>
<dbReference type="Proteomes" id="UP001303614">
    <property type="component" value="Unassembled WGS sequence"/>
</dbReference>
<sequence>MKSKNIDFNTAPDSALIRQPAVLSIIPLGRSTMWARVKSGEFPAPIKVSPGITAWRLGHVRRWLDEVAA</sequence>
<comment type="caution">
    <text evidence="1">The sequence shown here is derived from an EMBL/GenBank/DDBJ whole genome shotgun (WGS) entry which is preliminary data.</text>
</comment>
<proteinExistence type="predicted"/>
<dbReference type="RefSeq" id="WP_161946528.1">
    <property type="nucleotide sequence ID" value="NZ_JAYFSN010000011.1"/>
</dbReference>
<protein>
    <submittedName>
        <fullName evidence="1">AlpA family phage regulatory protein</fullName>
    </submittedName>
</protein>
<reference evidence="1 2" key="1">
    <citation type="submission" date="2023-12" db="EMBL/GenBank/DDBJ databases">
        <title>Genome sequencing of Xanthomonas floridensis.</title>
        <authorList>
            <person name="Greer S."/>
            <person name="Harrison J."/>
            <person name="Grant M."/>
            <person name="Vicente J."/>
            <person name="Studholme D."/>
        </authorList>
    </citation>
    <scope>NUCLEOTIDE SEQUENCE [LARGE SCALE GENOMIC DNA]</scope>
    <source>
        <strain evidence="1 2">WHRI 8848</strain>
    </source>
</reference>
<accession>A0ABU5PXK9</accession>
<dbReference type="Gene3D" id="1.10.238.160">
    <property type="match status" value="1"/>
</dbReference>
<organism evidence="1 2">
    <name type="scientific">Xanthomonas floridensis</name>
    <dbReference type="NCBI Taxonomy" id="1843580"/>
    <lineage>
        <taxon>Bacteria</taxon>
        <taxon>Pseudomonadati</taxon>
        <taxon>Pseudomonadota</taxon>
        <taxon>Gammaproteobacteria</taxon>
        <taxon>Lysobacterales</taxon>
        <taxon>Lysobacteraceae</taxon>
        <taxon>Xanthomonas</taxon>
    </lineage>
</organism>
<keyword evidence="2" id="KW-1185">Reference proteome</keyword>
<evidence type="ECO:0000313" key="2">
    <source>
        <dbReference type="Proteomes" id="UP001303614"/>
    </source>
</evidence>